<gene>
    <name evidence="2" type="ORF">FPQ13_11820</name>
</gene>
<name>A0A556P8L0_9BACI</name>
<evidence type="ECO:0000256" key="1">
    <source>
        <dbReference type="SAM" id="SignalP"/>
    </source>
</evidence>
<dbReference type="PANTHER" id="PTHR37507:SF2">
    <property type="entry name" value="SPORULATION PROTEIN YDCC"/>
    <property type="match status" value="1"/>
</dbReference>
<keyword evidence="3" id="KW-1185">Reference proteome</keyword>
<feature type="chain" id="PRO_5021740553" evidence="1">
    <location>
        <begin position="22"/>
        <end position="340"/>
    </location>
</feature>
<proteinExistence type="predicted"/>
<reference evidence="2 3" key="1">
    <citation type="submission" date="2019-07" db="EMBL/GenBank/DDBJ databases">
        <title>Allobacillus sp. nov. SKP isolated from shrimp paste of Euphausiacea.</title>
        <authorList>
            <person name="Kanchanasin P."/>
            <person name="Tanasupawat S."/>
            <person name="Shi W."/>
            <person name="Wu L."/>
            <person name="Ma J."/>
        </authorList>
    </citation>
    <scope>NUCLEOTIDE SEQUENCE [LARGE SCALE GENOMIC DNA]</scope>
    <source>
        <strain evidence="2 3">SKP4-8</strain>
    </source>
</reference>
<evidence type="ECO:0000313" key="2">
    <source>
        <dbReference type="EMBL" id="TSJ60733.1"/>
    </source>
</evidence>
<dbReference type="EMBL" id="VMHE01000031">
    <property type="protein sequence ID" value="TSJ60733.1"/>
    <property type="molecule type" value="Genomic_DNA"/>
</dbReference>
<dbReference type="Gene3D" id="2.50.20.10">
    <property type="entry name" value="Lipoprotein localisation LolA/LolB/LppX"/>
    <property type="match status" value="1"/>
</dbReference>
<dbReference type="PROSITE" id="PS51257">
    <property type="entry name" value="PROKAR_LIPOPROTEIN"/>
    <property type="match status" value="1"/>
</dbReference>
<dbReference type="PANTHER" id="PTHR37507">
    <property type="entry name" value="SPORULATION PROTEIN YDCC"/>
    <property type="match status" value="1"/>
</dbReference>
<dbReference type="InterPro" id="IPR029046">
    <property type="entry name" value="LolA/LolB/LppX"/>
</dbReference>
<dbReference type="InterPro" id="IPR052944">
    <property type="entry name" value="Sporulation_related"/>
</dbReference>
<organism evidence="2 3">
    <name type="scientific">Allobacillus salarius</name>
    <dbReference type="NCBI Taxonomy" id="1955272"/>
    <lineage>
        <taxon>Bacteria</taxon>
        <taxon>Bacillati</taxon>
        <taxon>Bacillota</taxon>
        <taxon>Bacilli</taxon>
        <taxon>Bacillales</taxon>
        <taxon>Bacillaceae</taxon>
        <taxon>Allobacillus</taxon>
    </lineage>
</organism>
<accession>A0A556P8L0</accession>
<feature type="signal peptide" evidence="1">
    <location>
        <begin position="1"/>
        <end position="21"/>
    </location>
</feature>
<dbReference type="RefSeq" id="WP_144089536.1">
    <property type="nucleotide sequence ID" value="NZ_VMHE01000031.1"/>
</dbReference>
<protein>
    <submittedName>
        <fullName evidence="2">Outer membrane lipoprotein carrier protein LolA</fullName>
    </submittedName>
</protein>
<dbReference type="SUPFAM" id="SSF89392">
    <property type="entry name" value="Prokaryotic lipoproteins and lipoprotein localization factors"/>
    <property type="match status" value="1"/>
</dbReference>
<comment type="caution">
    <text evidence="2">The sequence shown here is derived from an EMBL/GenBank/DDBJ whole genome shotgun (WGS) entry which is preliminary data.</text>
</comment>
<dbReference type="Proteomes" id="UP000316425">
    <property type="component" value="Unassembled WGS sequence"/>
</dbReference>
<sequence>MKSRRLLFLSLFLMMVVLLSACGEETVEDVVGSLEKQGEDLSSFTSTVDMTMKTGEETQQYNVEVWHKKDNFYKVVMNNKTDEEGNQVILRNDEGVFVLTPSINKSYKFQNEWPKHHSQPYLYTSLIDDIKADDEREFKKTENYYIFTVKTNYKGKQKLPYQEIYFHKKSKKPALVKVFNAENESIVEVTFNSFDFDVAIEDEEFDTDQNLAEGAVSVPTMAELEDKDLEVYYPVNLPSGTEFAGEEVMEFDFGERVLSTFEGEKSFTLIQEVYNSYPTDLSVPVYADGELVDLGKSVGHLANGTLEWEQDGMRFVVASDDLTVDELVEVAQSVEKEVLK</sequence>
<dbReference type="AlphaFoldDB" id="A0A556P8L0"/>
<evidence type="ECO:0000313" key="3">
    <source>
        <dbReference type="Proteomes" id="UP000316425"/>
    </source>
</evidence>
<dbReference type="OrthoDB" id="9785380at2"/>
<keyword evidence="1" id="KW-0732">Signal</keyword>
<keyword evidence="2" id="KW-0449">Lipoprotein</keyword>